<feature type="region of interest" description="Disordered" evidence="1">
    <location>
        <begin position="59"/>
        <end position="79"/>
    </location>
</feature>
<dbReference type="EMBL" id="JRPE02000013">
    <property type="protein sequence ID" value="TLD91508.1"/>
    <property type="molecule type" value="Genomic_DNA"/>
</dbReference>
<dbReference type="RefSeq" id="WP_034589297.1">
    <property type="nucleotide sequence ID" value="NZ_JRPE02000013.1"/>
</dbReference>
<comment type="caution">
    <text evidence="2">The sequence shown here is derived from an EMBL/GenBank/DDBJ whole genome shotgun (WGS) entry which is preliminary data.</text>
</comment>
<evidence type="ECO:0000313" key="2">
    <source>
        <dbReference type="EMBL" id="TLD91508.1"/>
    </source>
</evidence>
<protein>
    <recommendedName>
        <fullName evidence="4">Protein hydE</fullName>
    </recommendedName>
</protein>
<dbReference type="Gene3D" id="3.30.420.40">
    <property type="match status" value="1"/>
</dbReference>
<accession>A0A4U8SXH5</accession>
<dbReference type="Proteomes" id="UP000029921">
    <property type="component" value="Unassembled WGS sequence"/>
</dbReference>
<keyword evidence="3" id="KW-1185">Reference proteome</keyword>
<gene>
    <name evidence="2" type="ORF">LS74_008460</name>
</gene>
<evidence type="ECO:0000313" key="3">
    <source>
        <dbReference type="Proteomes" id="UP000029921"/>
    </source>
</evidence>
<dbReference type="AlphaFoldDB" id="A0A4U8SXH5"/>
<organism evidence="2 3">
    <name type="scientific">Helicobacter magdeburgensis</name>
    <dbReference type="NCBI Taxonomy" id="471858"/>
    <lineage>
        <taxon>Bacteria</taxon>
        <taxon>Pseudomonadati</taxon>
        <taxon>Campylobacterota</taxon>
        <taxon>Epsilonproteobacteria</taxon>
        <taxon>Campylobacterales</taxon>
        <taxon>Helicobacteraceae</taxon>
        <taxon>Helicobacter</taxon>
    </lineage>
</organism>
<evidence type="ECO:0008006" key="4">
    <source>
        <dbReference type="Google" id="ProtNLM"/>
    </source>
</evidence>
<reference evidence="2 3" key="1">
    <citation type="journal article" date="2014" name="Genome Announc.">
        <title>Draft genome sequences of eight enterohepatic helicobacter species isolated from both laboratory and wild rodents.</title>
        <authorList>
            <person name="Sheh A."/>
            <person name="Shen Z."/>
            <person name="Fox J.G."/>
        </authorList>
    </citation>
    <scope>NUCLEOTIDE SEQUENCE [LARGE SCALE GENOMIC DNA]</scope>
    <source>
        <strain evidence="2 3">MIT 96-1001</strain>
    </source>
</reference>
<sequence length="620" mass="70268">MIYDFRFLNTSEDADFFLYLLASQAKTLNLEVFFYTQDSHTHCIIPDLSALMESYLQSQATQNHQTPQTSQDSIQSAPTHTAQTNILPHAFTLYHNSQNIVDSQKILDFANDISLTLPLSLYFTFKEITPISPNQAFFEKLSLQESNHAKESNKSSHTHKNLTQILSLALLELLPCSTLFSSHQIIALFNTPKTYYYTPMQTSQILNPKSDGFAFLNPPLSITHKPLATQDKTYFLQILHALKDNQQVPLHTQRGIVSLSLTPTPNTHATIACDIASLKTYFRIHKAQIDILASFEKPLTHLVPKEVFEKHFPLNATGLVRIGLPYDMPLAIIGALLLQDDIGYFFLSTPSQDSKPPFDFCHSPAPKEQILTISQSGIFIDNHIATSHTLTSLIQEHITDLTQRHLVIYLSSRHKSAFLVYDNTPKVLLDIHFENNPKLILQNIATSYKSGDNLIKNFTSRFPHLIESINALPDLEQPTSNLIDIFDSAAFTLGFNTNGASDKNALFYRAYRFVRERGPRIDYTLLRENNTLSLDYHRIIRSSISFKCADMEDEILSYGILDSLSEFIATLVRDTKTNLQIKKVLLLGDMLSNSIFLDRILGYLPKDIHLILPKDGLLDY</sequence>
<proteinExistence type="predicted"/>
<evidence type="ECO:0000256" key="1">
    <source>
        <dbReference type="SAM" id="MobiDB-lite"/>
    </source>
</evidence>
<name>A0A4U8SXH5_9HELI</name>